<dbReference type="UniPathway" id="UPA00193"/>
<comment type="caution">
    <text evidence="13">The sequence shown here is derived from an EMBL/GenBank/DDBJ whole genome shotgun (WGS) entry which is preliminary data.</text>
</comment>
<dbReference type="PIRSF" id="PIRSF000412">
    <property type="entry name" value="SHMT"/>
    <property type="match status" value="1"/>
</dbReference>
<evidence type="ECO:0000256" key="1">
    <source>
        <dbReference type="ARBA" id="ARBA00001933"/>
    </source>
</evidence>
<feature type="domain" description="Serine hydroxymethyltransferase-like" evidence="12">
    <location>
        <begin position="9"/>
        <end position="390"/>
    </location>
</feature>
<comment type="pathway">
    <text evidence="10">Amino-acid biosynthesis; glycine biosynthesis; glycine from L-serine: step 1/1.</text>
</comment>
<comment type="subcellular location">
    <subcellularLocation>
        <location evidence="2 10">Cytoplasm</location>
    </subcellularLocation>
</comment>
<protein>
    <recommendedName>
        <fullName evidence="10">Serine hydroxymethyltransferase</fullName>
        <shortName evidence="10">SHMT</shortName>
        <shortName evidence="10">Serine methylase</shortName>
        <ecNumber evidence="10">2.1.2.1</ecNumber>
    </recommendedName>
</protein>
<keyword evidence="13" id="KW-0489">Methyltransferase</keyword>
<keyword evidence="8 10" id="KW-0808">Transferase</keyword>
<dbReference type="AlphaFoldDB" id="A0A0G0ZD70"/>
<dbReference type="PANTHER" id="PTHR11680">
    <property type="entry name" value="SERINE HYDROXYMETHYLTRANSFERASE"/>
    <property type="match status" value="1"/>
</dbReference>
<organism evidence="13 14">
    <name type="scientific">Candidatus Gottesmanbacteria bacterium GW2011_GWA2_42_18</name>
    <dbReference type="NCBI Taxonomy" id="1618442"/>
    <lineage>
        <taxon>Bacteria</taxon>
        <taxon>Candidatus Gottesmaniibacteriota</taxon>
    </lineage>
</organism>
<keyword evidence="9 10" id="KW-0663">Pyridoxal phosphate</keyword>
<dbReference type="CDD" id="cd00378">
    <property type="entry name" value="SHMT"/>
    <property type="match status" value="1"/>
</dbReference>
<name>A0A0G0ZD70_9BACT</name>
<evidence type="ECO:0000256" key="5">
    <source>
        <dbReference type="ARBA" id="ARBA00022490"/>
    </source>
</evidence>
<dbReference type="GO" id="GO:0035999">
    <property type="term" value="P:tetrahydrofolate interconversion"/>
    <property type="evidence" value="ECO:0007669"/>
    <property type="project" value="UniProtKB-UniRule"/>
</dbReference>
<dbReference type="InterPro" id="IPR049943">
    <property type="entry name" value="Ser_HO-MeTrfase-like"/>
</dbReference>
<sequence length="446" mass="49927">MKNYINIGKYDKELYSYMLQEERRQKDVLEMIPSENYVSQAVLEALGSVLTNKYSEGYPYHRYYQGNRYIDEIETLAIERCKKLFDVPHVNVQPYSGSPANTAVYFALLNPGDKIMGLKLSGGGHLTHGHPGVTFSGKYFNSVQFNVEPDGWLDMDKISDLAKKEKPKMLVVGTTAYPRLFNWKKWRQIADSINAILLTDIAHVAGLVAGGAYPSPVPYADVVMFTTHKTIRGPRGAVLMVTHKGLIRDAEMGKKIDRAVFPGLSGGPHDNVTAAMAVCFKEAASPKFKKYAQQIVKNAKVLADTLIKSGIKLTTDGTDSHLIVMDLRPNKVIGNIVAEALEVVNIVVNYNTVPHDQNPPMYPSGVRLGTPIVTTRGLKENEMKKIAGWITKVIAEVEHYRLPEQKEIRAQFIKKVKAEVWKNKKLATIGKEVKQMAFKFPIFAWD</sequence>
<dbReference type="InterPro" id="IPR039429">
    <property type="entry name" value="SHMT-like_dom"/>
</dbReference>
<dbReference type="Pfam" id="PF00464">
    <property type="entry name" value="SHMT"/>
    <property type="match status" value="1"/>
</dbReference>
<dbReference type="GO" id="GO:0019264">
    <property type="term" value="P:glycine biosynthetic process from serine"/>
    <property type="evidence" value="ECO:0007669"/>
    <property type="project" value="UniProtKB-UniRule"/>
</dbReference>
<comment type="cofactor">
    <cofactor evidence="1 10 11">
        <name>pyridoxal 5'-phosphate</name>
        <dbReference type="ChEBI" id="CHEBI:597326"/>
    </cofactor>
</comment>
<dbReference type="EC" id="2.1.2.1" evidence="10"/>
<evidence type="ECO:0000256" key="11">
    <source>
        <dbReference type="PIRSR" id="PIRSR000412-50"/>
    </source>
</evidence>
<dbReference type="SUPFAM" id="SSF53383">
    <property type="entry name" value="PLP-dependent transferases"/>
    <property type="match status" value="1"/>
</dbReference>
<dbReference type="NCBIfam" id="NF000586">
    <property type="entry name" value="PRK00011.1"/>
    <property type="match status" value="1"/>
</dbReference>
<dbReference type="GO" id="GO:0008168">
    <property type="term" value="F:methyltransferase activity"/>
    <property type="evidence" value="ECO:0007669"/>
    <property type="project" value="UniProtKB-KW"/>
</dbReference>
<dbReference type="HAMAP" id="MF_00051">
    <property type="entry name" value="SHMT"/>
    <property type="match status" value="1"/>
</dbReference>
<evidence type="ECO:0000256" key="7">
    <source>
        <dbReference type="ARBA" id="ARBA00022605"/>
    </source>
</evidence>
<accession>A0A0G0ZD70</accession>
<feature type="binding site" evidence="10">
    <location>
        <position position="120"/>
    </location>
    <ligand>
        <name>(6S)-5,6,7,8-tetrahydrofolate</name>
        <dbReference type="ChEBI" id="CHEBI:57453"/>
    </ligand>
</feature>
<evidence type="ECO:0000256" key="2">
    <source>
        <dbReference type="ARBA" id="ARBA00004496"/>
    </source>
</evidence>
<evidence type="ECO:0000256" key="9">
    <source>
        <dbReference type="ARBA" id="ARBA00022898"/>
    </source>
</evidence>
<dbReference type="GO" id="GO:0032259">
    <property type="term" value="P:methylation"/>
    <property type="evidence" value="ECO:0007669"/>
    <property type="project" value="UniProtKB-KW"/>
</dbReference>
<dbReference type="FunFam" id="3.40.640.10:FF:000001">
    <property type="entry name" value="Serine hydroxymethyltransferase"/>
    <property type="match status" value="1"/>
</dbReference>
<keyword evidence="7 10" id="KW-0028">Amino-acid biosynthesis</keyword>
<dbReference type="UniPathway" id="UPA00288">
    <property type="reaction ID" value="UER01023"/>
</dbReference>
<keyword evidence="6 10" id="KW-0554">One-carbon metabolism</keyword>
<evidence type="ECO:0000313" key="13">
    <source>
        <dbReference type="EMBL" id="KKS46660.1"/>
    </source>
</evidence>
<dbReference type="InterPro" id="IPR001085">
    <property type="entry name" value="Ser_HO-MeTrfase"/>
</dbReference>
<dbReference type="PANTHER" id="PTHR11680:SF50">
    <property type="entry name" value="SERINE HYDROXYMETHYLTRANSFERASE"/>
    <property type="match status" value="1"/>
</dbReference>
<comment type="caution">
    <text evidence="10">Lacks conserved residue(s) required for the propagation of feature annotation.</text>
</comment>
<dbReference type="Gene3D" id="3.40.640.10">
    <property type="entry name" value="Type I PLP-dependent aspartate aminotransferase-like (Major domain)"/>
    <property type="match status" value="1"/>
</dbReference>
<evidence type="ECO:0000256" key="4">
    <source>
        <dbReference type="ARBA" id="ARBA00011738"/>
    </source>
</evidence>
<feature type="modified residue" description="N6-(pyridoxal phosphate)lysine" evidence="10 11">
    <location>
        <position position="229"/>
    </location>
</feature>
<dbReference type="Gene3D" id="3.90.1150.10">
    <property type="entry name" value="Aspartate Aminotransferase, domain 1"/>
    <property type="match status" value="1"/>
</dbReference>
<dbReference type="EMBL" id="LCDD01000015">
    <property type="protein sequence ID" value="KKS46660.1"/>
    <property type="molecule type" value="Genomic_DNA"/>
</dbReference>
<comment type="pathway">
    <text evidence="10">One-carbon metabolism; tetrahydrofolate interconversion.</text>
</comment>
<comment type="similarity">
    <text evidence="3 10">Belongs to the SHMT family.</text>
</comment>
<dbReference type="InterPro" id="IPR015424">
    <property type="entry name" value="PyrdxlP-dep_Trfase"/>
</dbReference>
<feature type="site" description="Plays an important role in substrate specificity" evidence="10">
    <location>
        <position position="228"/>
    </location>
</feature>
<evidence type="ECO:0000259" key="12">
    <source>
        <dbReference type="Pfam" id="PF00464"/>
    </source>
</evidence>
<reference evidence="13 14" key="1">
    <citation type="journal article" date="2015" name="Nature">
        <title>rRNA introns, odd ribosomes, and small enigmatic genomes across a large radiation of phyla.</title>
        <authorList>
            <person name="Brown C.T."/>
            <person name="Hug L.A."/>
            <person name="Thomas B.C."/>
            <person name="Sharon I."/>
            <person name="Castelle C.J."/>
            <person name="Singh A."/>
            <person name="Wilkins M.J."/>
            <person name="Williams K.H."/>
            <person name="Banfield J.F."/>
        </authorList>
    </citation>
    <scope>NUCLEOTIDE SEQUENCE [LARGE SCALE GENOMIC DNA]</scope>
</reference>
<dbReference type="GO" id="GO:0004372">
    <property type="term" value="F:glycine hydroxymethyltransferase activity"/>
    <property type="evidence" value="ECO:0007669"/>
    <property type="project" value="UniProtKB-UniRule"/>
</dbReference>
<evidence type="ECO:0000256" key="10">
    <source>
        <dbReference type="HAMAP-Rule" id="MF_00051"/>
    </source>
</evidence>
<comment type="function">
    <text evidence="10">Catalyzes the reversible interconversion of serine and glycine with tetrahydrofolate (THF) serving as the one-carbon carrier. This reaction serves as the major source of one-carbon groups required for the biosynthesis of purines, thymidylate, methionine, and other important biomolecules. Also exhibits THF-independent aldolase activity toward beta-hydroxyamino acids, producing glycine and aldehydes, via a retro-aldol mechanism.</text>
</comment>
<dbReference type="InterPro" id="IPR015422">
    <property type="entry name" value="PyrdxlP-dep_Trfase_small"/>
</dbReference>
<evidence type="ECO:0000256" key="8">
    <source>
        <dbReference type="ARBA" id="ARBA00022679"/>
    </source>
</evidence>
<keyword evidence="5 10" id="KW-0963">Cytoplasm</keyword>
<feature type="binding site" evidence="10">
    <location>
        <begin position="124"/>
        <end position="126"/>
    </location>
    <ligand>
        <name>(6S)-5,6,7,8-tetrahydrofolate</name>
        <dbReference type="ChEBI" id="CHEBI:57453"/>
    </ligand>
</feature>
<proteinExistence type="inferred from homology"/>
<comment type="subunit">
    <text evidence="4 10">Homodimer.</text>
</comment>
<dbReference type="GO" id="GO:0030170">
    <property type="term" value="F:pyridoxal phosphate binding"/>
    <property type="evidence" value="ECO:0007669"/>
    <property type="project" value="UniProtKB-UniRule"/>
</dbReference>
<evidence type="ECO:0000256" key="6">
    <source>
        <dbReference type="ARBA" id="ARBA00022563"/>
    </source>
</evidence>
<dbReference type="InterPro" id="IPR015421">
    <property type="entry name" value="PyrdxlP-dep_Trfase_major"/>
</dbReference>
<dbReference type="PATRIC" id="fig|1618442.3.peg.713"/>
<gene>
    <name evidence="10" type="primary">glyA</name>
    <name evidence="13" type="ORF">UV09_C0015G0012</name>
</gene>
<dbReference type="Proteomes" id="UP000034320">
    <property type="component" value="Unassembled WGS sequence"/>
</dbReference>
<evidence type="ECO:0000256" key="3">
    <source>
        <dbReference type="ARBA" id="ARBA00006376"/>
    </source>
</evidence>
<evidence type="ECO:0000313" key="14">
    <source>
        <dbReference type="Proteomes" id="UP000034320"/>
    </source>
</evidence>
<dbReference type="GO" id="GO:0005829">
    <property type="term" value="C:cytosol"/>
    <property type="evidence" value="ECO:0007669"/>
    <property type="project" value="TreeGrafter"/>
</dbReference>
<comment type="catalytic activity">
    <reaction evidence="10">
        <text>(6R)-5,10-methylene-5,6,7,8-tetrahydrofolate + glycine + H2O = (6S)-5,6,7,8-tetrahydrofolate + L-serine</text>
        <dbReference type="Rhea" id="RHEA:15481"/>
        <dbReference type="ChEBI" id="CHEBI:15377"/>
        <dbReference type="ChEBI" id="CHEBI:15636"/>
        <dbReference type="ChEBI" id="CHEBI:33384"/>
        <dbReference type="ChEBI" id="CHEBI:57305"/>
        <dbReference type="ChEBI" id="CHEBI:57453"/>
        <dbReference type="EC" id="2.1.2.1"/>
    </reaction>
</comment>